<dbReference type="InterPro" id="IPR022369">
    <property type="entry name" value="Integral_membrane_TerC_rswitch"/>
</dbReference>
<accession>A0A964W2Y2</accession>
<comment type="subcellular location">
    <subcellularLocation>
        <location evidence="1">Membrane</location>
        <topology evidence="1">Multi-pass membrane protein</topology>
    </subcellularLocation>
</comment>
<keyword evidence="4 6" id="KW-1133">Transmembrane helix</keyword>
<feature type="transmembrane region" description="Helical" evidence="6">
    <location>
        <begin position="224"/>
        <end position="242"/>
    </location>
</feature>
<gene>
    <name evidence="7" type="ORF">GKZ28_13010</name>
</gene>
<dbReference type="EMBL" id="WSRQ01000019">
    <property type="protein sequence ID" value="MVX64613.1"/>
    <property type="molecule type" value="Genomic_DNA"/>
</dbReference>
<feature type="transmembrane region" description="Helical" evidence="6">
    <location>
        <begin position="248"/>
        <end position="269"/>
    </location>
</feature>
<evidence type="ECO:0000256" key="2">
    <source>
        <dbReference type="ARBA" id="ARBA00007511"/>
    </source>
</evidence>
<dbReference type="RefSeq" id="WP_160359498.1">
    <property type="nucleotide sequence ID" value="NZ_WSRQ01000019.1"/>
</dbReference>
<name>A0A964W2Y2_9CLOT</name>
<feature type="transmembrane region" description="Helical" evidence="6">
    <location>
        <begin position="71"/>
        <end position="93"/>
    </location>
</feature>
<dbReference type="Pfam" id="PF03741">
    <property type="entry name" value="TerC"/>
    <property type="match status" value="1"/>
</dbReference>
<sequence>MKDKKHLVNLIFWISLSILFNIIVYYTRGEKSAIEYFGGYIVEMSLSLDNLFLFLMIFSSFRIRPEYQERVLLYGVIGAMVLRLLFILLGVAIVSKFSFLLSVFGIILLLSGIKIFIREDENIQFHDNFAVKILRKVIPITNTLHGNKFFVKQNRTLHATPLLVVLLIIEFSDIIFAIDSIPAIFSITTDTFIVYTSNIFAILGLRSMYYILERMNNMFKFMKYGVGCILMFTGLKLLLLFWEIEISVTNSVLIIISILLSSILVSLVFGEISKLKNRS</sequence>
<proteinExistence type="inferred from homology"/>
<evidence type="ECO:0000256" key="3">
    <source>
        <dbReference type="ARBA" id="ARBA00022692"/>
    </source>
</evidence>
<reference evidence="7" key="1">
    <citation type="submission" date="2019-12" db="EMBL/GenBank/DDBJ databases">
        <title>Microbes associate with the intestines of laboratory mice.</title>
        <authorList>
            <person name="Navarre W."/>
            <person name="Wong E."/>
        </authorList>
    </citation>
    <scope>NUCLEOTIDE SEQUENCE</scope>
    <source>
        <strain evidence="7">NM79_F5</strain>
    </source>
</reference>
<dbReference type="Proteomes" id="UP000656077">
    <property type="component" value="Unassembled WGS sequence"/>
</dbReference>
<keyword evidence="5 6" id="KW-0472">Membrane</keyword>
<evidence type="ECO:0000256" key="1">
    <source>
        <dbReference type="ARBA" id="ARBA00004141"/>
    </source>
</evidence>
<evidence type="ECO:0000256" key="6">
    <source>
        <dbReference type="SAM" id="Phobius"/>
    </source>
</evidence>
<feature type="transmembrane region" description="Helical" evidence="6">
    <location>
        <begin position="192"/>
        <end position="212"/>
    </location>
</feature>
<dbReference type="InterPro" id="IPR005496">
    <property type="entry name" value="Integral_membrane_TerC"/>
</dbReference>
<keyword evidence="3 6" id="KW-0812">Transmembrane</keyword>
<feature type="transmembrane region" description="Helical" evidence="6">
    <location>
        <begin position="162"/>
        <end position="186"/>
    </location>
</feature>
<protein>
    <submittedName>
        <fullName evidence="7">TerC/Alx family metal homeostasis membrane protein</fullName>
    </submittedName>
</protein>
<evidence type="ECO:0000313" key="8">
    <source>
        <dbReference type="Proteomes" id="UP000656077"/>
    </source>
</evidence>
<feature type="transmembrane region" description="Helical" evidence="6">
    <location>
        <begin position="7"/>
        <end position="26"/>
    </location>
</feature>
<dbReference type="NCBIfam" id="TIGR03718">
    <property type="entry name" value="R_switched_Alx"/>
    <property type="match status" value="1"/>
</dbReference>
<organism evidence="7 8">
    <name type="scientific">Clostridium chromiireducens</name>
    <dbReference type="NCBI Taxonomy" id="225345"/>
    <lineage>
        <taxon>Bacteria</taxon>
        <taxon>Bacillati</taxon>
        <taxon>Bacillota</taxon>
        <taxon>Clostridia</taxon>
        <taxon>Eubacteriales</taxon>
        <taxon>Clostridiaceae</taxon>
        <taxon>Clostridium</taxon>
    </lineage>
</organism>
<evidence type="ECO:0000256" key="4">
    <source>
        <dbReference type="ARBA" id="ARBA00022989"/>
    </source>
</evidence>
<dbReference type="PANTHER" id="PTHR30238:SF0">
    <property type="entry name" value="THYLAKOID MEMBRANE PROTEIN TERC, CHLOROPLASTIC"/>
    <property type="match status" value="1"/>
</dbReference>
<dbReference type="GO" id="GO:0016020">
    <property type="term" value="C:membrane"/>
    <property type="evidence" value="ECO:0007669"/>
    <property type="project" value="UniProtKB-SubCell"/>
</dbReference>
<evidence type="ECO:0000256" key="5">
    <source>
        <dbReference type="ARBA" id="ARBA00023136"/>
    </source>
</evidence>
<evidence type="ECO:0000313" key="7">
    <source>
        <dbReference type="EMBL" id="MVX64613.1"/>
    </source>
</evidence>
<feature type="transmembrane region" description="Helical" evidence="6">
    <location>
        <begin position="99"/>
        <end position="117"/>
    </location>
</feature>
<feature type="transmembrane region" description="Helical" evidence="6">
    <location>
        <begin position="38"/>
        <end position="59"/>
    </location>
</feature>
<dbReference type="AlphaFoldDB" id="A0A964W2Y2"/>
<dbReference type="PANTHER" id="PTHR30238">
    <property type="entry name" value="MEMBRANE BOUND PREDICTED REDOX MODULATOR"/>
    <property type="match status" value="1"/>
</dbReference>
<comment type="similarity">
    <text evidence="2">Belongs to the TerC family.</text>
</comment>
<comment type="caution">
    <text evidence="7">The sequence shown here is derived from an EMBL/GenBank/DDBJ whole genome shotgun (WGS) entry which is preliminary data.</text>
</comment>